<feature type="compositionally biased region" description="Acidic residues" evidence="1">
    <location>
        <begin position="759"/>
        <end position="779"/>
    </location>
</feature>
<proteinExistence type="predicted"/>
<feature type="compositionally biased region" description="Low complexity" evidence="1">
    <location>
        <begin position="837"/>
        <end position="846"/>
    </location>
</feature>
<protein>
    <submittedName>
        <fullName evidence="2">Uncharacterized protein</fullName>
    </submittedName>
</protein>
<accession>A0A7J6MPE5</accession>
<sequence>MSSVSSQRASSVVGEGAELLAADELIRSMLSHTNQDRRPLADKEGVQMPQQLLQWAERSNKCEMITQKVSGCPCDLVHISPILARANDGSKGDRVRQALVGSGVTLAVSKDADIGNKKRKADVDTTEGSPGGCKAVSSTDTLLLMKRAPLSAGASSRIGFMTAMGKATEELKHWPLRMYVKDCPEGETVAVTWCEHFDCWLIHAGRASVLLKKEEDDDAIDNTANGCGEARMAAAAWSRLLLRRDNSLARSRSEAAFIGESVGVDPKTTASVLRARSALVEASDDEGNGLRMKVVNDKEELTEALREAYFAGIPDSPGSGNLGQCQNARTAIYLCTGEEEHSRVLLADFSKTAKFQLLSAMRHDLSALAGRGLKAQAGVKCFRRQCERILDDKVGSSYAFEAYVALFKNIGKVATAAGQWNCRAVHGKFLQFAEKAAESPRQAPKNSLVVLIHAPPGIVPADMLTFSIEVDFTGTLSDMVRRGGMHVARTRDISFMKHRPEEEEIKVISVGWDGSVDDVMMRSFETAGRMNLCNADVEFFEMDAEDQVEEITRCYHIAARENGRERDWVRMASSVEELPEIIEQFEAEQQQQQQQQCRNETLGSECRIVLVDAPPGYVPHELITDDVVANVETIESLRRGGGKHVLYAPGWAGGAPVTGVVRIGWDRRVGDILNSSVKRARWKKSHKNLLEGERRFASAKLGEQSGLIGAWFAQQEKEIPDASSLETVSDKARLKTAIARLLRNGAPVRGKPMAAAEESLPEDVAAEQEFEEREEDEDSLSSGLSATTNPVDHIAAFKSVDETPVIEAEVVVDESPPDTIMTVADEATAVEVDDSAAVDGSASSSPASPPEKSPSSVVEAKVIAPTDVPVGDQEAVIAIDPVAAAERSHEQVTAPSRESAGALTEGVTSRVEETQSRRGMVVIIHAPPGVVPRDLLTEDGVPGERQIQKLLDDGGDHIVHACTLGFLFRFKFPHERVAVIKYGWEGAIQDVITRTLAHAGDDDKSTQDERFFASDMSEQGGLFARWYKQASKNPPRGVKTASPASEKLLRDAVHRMLGDTPRASRTVLLVLPLGLPGSGASQLLRTMFDKLKVNRAKLLQGKSRAEDDGCSDAVVSNAALINARDFAKRGAMDSTALGAALRRASGDFVERNVKRSKQGSTHVIFLDLNHTNTHSVKTSAKNFMINGVDVKVLALLMAEVPGTTELASWQYPWSPQGILSCLKREIDSHGDSEGFDSRMTEHFFELCKQFEKYKCPQTSRLIREVKRVPIVQPVAAVDGEDARRGLEKLLNVRGTFSEEDLQLANDLAGMIESPADSERSNLDSISDEILSRITAIASES</sequence>
<gene>
    <name evidence="2" type="ORF">FOL46_007235</name>
</gene>
<dbReference type="Proteomes" id="UP000572268">
    <property type="component" value="Unassembled WGS sequence"/>
</dbReference>
<feature type="region of interest" description="Disordered" evidence="1">
    <location>
        <begin position="749"/>
        <end position="787"/>
    </location>
</feature>
<dbReference type="EMBL" id="JABANN010000050">
    <property type="protein sequence ID" value="KAF4673445.1"/>
    <property type="molecule type" value="Genomic_DNA"/>
</dbReference>
<reference evidence="2 3" key="1">
    <citation type="submission" date="2020-04" db="EMBL/GenBank/DDBJ databases">
        <title>Perkinsus olseni comparative genomics.</title>
        <authorList>
            <person name="Bogema D.R."/>
        </authorList>
    </citation>
    <scope>NUCLEOTIDE SEQUENCE [LARGE SCALE GENOMIC DNA]</scope>
    <source>
        <strain evidence="2">ATCC PRA-31</strain>
    </source>
</reference>
<name>A0A7J6MPE5_PEROL</name>
<organism evidence="2 3">
    <name type="scientific">Perkinsus olseni</name>
    <name type="common">Perkinsus atlanticus</name>
    <dbReference type="NCBI Taxonomy" id="32597"/>
    <lineage>
        <taxon>Eukaryota</taxon>
        <taxon>Sar</taxon>
        <taxon>Alveolata</taxon>
        <taxon>Perkinsozoa</taxon>
        <taxon>Perkinsea</taxon>
        <taxon>Perkinsida</taxon>
        <taxon>Perkinsidae</taxon>
        <taxon>Perkinsus</taxon>
    </lineage>
</organism>
<feature type="region of interest" description="Disordered" evidence="1">
    <location>
        <begin position="834"/>
        <end position="857"/>
    </location>
</feature>
<comment type="caution">
    <text evidence="2">The sequence shown here is derived from an EMBL/GenBank/DDBJ whole genome shotgun (WGS) entry which is preliminary data.</text>
</comment>
<evidence type="ECO:0000256" key="1">
    <source>
        <dbReference type="SAM" id="MobiDB-lite"/>
    </source>
</evidence>
<evidence type="ECO:0000313" key="3">
    <source>
        <dbReference type="Proteomes" id="UP000572268"/>
    </source>
</evidence>
<evidence type="ECO:0000313" key="2">
    <source>
        <dbReference type="EMBL" id="KAF4673445.1"/>
    </source>
</evidence>